<evidence type="ECO:0000313" key="2">
    <source>
        <dbReference type="EMBL" id="SMH64649.1"/>
    </source>
</evidence>
<name>A0A060UVN8_9PROT</name>
<evidence type="ECO:0000313" key="3">
    <source>
        <dbReference type="Proteomes" id="UP000193925"/>
    </source>
</evidence>
<accession>A0A060UVN8</accession>
<sequence>MSGTLINIGGRTNSGRSTLAVTMAKNAILNGWMVAGNESFRKAFPYPTLTDAGVDDDEHDFDVNLKLAIFDDAERMNATLEPLIQRLLAYGTHVVTVTHAPSDRPVVSIVGQPEVFLIRVLLGDDLTACRALKDSFKSDQSHFVAASPEEAERILSNMSCRVSLHVGDRGRATGKPENCEINDHQLRDPGTKLLEAGHVHGMEYRHALEMGKWHPEMERFLADLPGRVGDPGPQEAFDRANPWLKWDWLVMQTNHLVMTQCVAGIVPRNRQLPQQILMVQGFTHLY</sequence>
<reference evidence="2 3" key="3">
    <citation type="submission" date="2017-03" db="EMBL/GenBank/DDBJ databases">
        <authorList>
            <person name="Regsiter A."/>
            <person name="William W."/>
        </authorList>
    </citation>
    <scope>NUCLEOTIDE SEQUENCE [LARGE SCALE GENOMIC DNA]</scope>
    <source>
        <strain evidence="2">PRJEB5721</strain>
    </source>
</reference>
<reference evidence="1" key="1">
    <citation type="submission" date="2014-03" db="EMBL/GenBank/DDBJ databases">
        <authorList>
            <person name="Genoscope - CEA"/>
        </authorList>
    </citation>
    <scope>NUCLEOTIDE SEQUENCE [LARGE SCALE GENOMIC DNA]</scope>
    <source>
        <strain evidence="1">CF27</strain>
    </source>
</reference>
<dbReference type="EMBL" id="LT841305">
    <property type="protein sequence ID" value="SMH64649.1"/>
    <property type="molecule type" value="Genomic_DNA"/>
</dbReference>
<keyword evidence="3" id="KW-1185">Reference proteome</keyword>
<reference evidence="1" key="2">
    <citation type="submission" date="2014-07" db="EMBL/GenBank/DDBJ databases">
        <title>Initial genome analysis of the psychrotolerant acidophile Acidithiobacillus ferrivorans CF27: insights into iron and sulfur oxidation pathways and into biofilm formation.</title>
        <authorList>
            <person name="Talla E."/>
            <person name="Hedrich S."/>
            <person name="Mangenot S."/>
            <person name="Ji B."/>
            <person name="Johnson D.B."/>
            <person name="Barbe V."/>
            <person name="Bonnefoy V."/>
        </authorList>
    </citation>
    <scope>NUCLEOTIDE SEQUENCE [LARGE SCALE GENOMIC DNA]</scope>
    <source>
        <strain evidence="1">CF27</strain>
    </source>
</reference>
<dbReference type="AlphaFoldDB" id="A0A060UVN8"/>
<gene>
    <name evidence="2" type="ORF">AFERRI_10683</name>
    <name evidence="1" type="ORF">AFERRI_400400</name>
</gene>
<proteinExistence type="predicted"/>
<dbReference type="RefSeq" id="WP_156103881.1">
    <property type="nucleotide sequence ID" value="NZ_CCCS020000035.1"/>
</dbReference>
<evidence type="ECO:0000313" key="1">
    <source>
        <dbReference type="EMBL" id="CDQ10619.1"/>
    </source>
</evidence>
<dbReference type="EMBL" id="CCCS020000035">
    <property type="protein sequence ID" value="CDQ10619.1"/>
    <property type="molecule type" value="Genomic_DNA"/>
</dbReference>
<protein>
    <submittedName>
        <fullName evidence="1">Uncharacterized protein</fullName>
    </submittedName>
</protein>
<organism evidence="1">
    <name type="scientific">Acidithiobacillus ferrivorans</name>
    <dbReference type="NCBI Taxonomy" id="160808"/>
    <lineage>
        <taxon>Bacteria</taxon>
        <taxon>Pseudomonadati</taxon>
        <taxon>Pseudomonadota</taxon>
        <taxon>Acidithiobacillia</taxon>
        <taxon>Acidithiobacillales</taxon>
        <taxon>Acidithiobacillaceae</taxon>
        <taxon>Acidithiobacillus</taxon>
    </lineage>
</organism>
<dbReference type="Proteomes" id="UP000193925">
    <property type="component" value="Chromosome AFERRI"/>
</dbReference>